<dbReference type="Proteomes" id="UP000565724">
    <property type="component" value="Unassembled WGS sequence"/>
</dbReference>
<evidence type="ECO:0000256" key="1">
    <source>
        <dbReference type="SAM" id="Phobius"/>
    </source>
</evidence>
<proteinExistence type="predicted"/>
<feature type="transmembrane region" description="Helical" evidence="1">
    <location>
        <begin position="12"/>
        <end position="35"/>
    </location>
</feature>
<dbReference type="RefSeq" id="WP_175349006.1">
    <property type="nucleotide sequence ID" value="NZ_JABMCI010000070.1"/>
</dbReference>
<keyword evidence="3" id="KW-1185">Reference proteome</keyword>
<feature type="transmembrane region" description="Helical" evidence="1">
    <location>
        <begin position="83"/>
        <end position="103"/>
    </location>
</feature>
<name>A0A7Y6DZ52_9CELL</name>
<evidence type="ECO:0000313" key="2">
    <source>
        <dbReference type="EMBL" id="NUU19090.1"/>
    </source>
</evidence>
<keyword evidence="1" id="KW-1133">Transmembrane helix</keyword>
<dbReference type="EMBL" id="JABMCI010000070">
    <property type="protein sequence ID" value="NUU19090.1"/>
    <property type="molecule type" value="Genomic_DNA"/>
</dbReference>
<sequence>MAVGTRRDVLRASVLTLVVPVAVVVAVMIPVSLVSQAAEGWDGLGTALVGMAVAAVLGVVALVVTASVAFGRVLPRGQRWRPALAAVAGVLTPTIVSVGPLAWGGTGTKLCLLSLTVLLPLAVTGHVRRRWVAVAVVAAVVLGFVEAGAQRWGQDRERRAELARFAGALPLTDGRSLDSPLPGGWAYLSTSLPYPGYDQPLRMQWRRDTGTAGDGNYVVATTTERTDCAPLRTEPTCTVIGRGPHGDITRSESGYVFVRVDEVEWRVESYDLEDADAVVVLDRLEPVDADAFLRAAQGTTGSF</sequence>
<feature type="transmembrane region" description="Helical" evidence="1">
    <location>
        <begin position="131"/>
        <end position="149"/>
    </location>
</feature>
<keyword evidence="1" id="KW-0812">Transmembrane</keyword>
<protein>
    <submittedName>
        <fullName evidence="2">Uncharacterized protein</fullName>
    </submittedName>
</protein>
<dbReference type="AlphaFoldDB" id="A0A7Y6DZ52"/>
<evidence type="ECO:0000313" key="3">
    <source>
        <dbReference type="Proteomes" id="UP000565724"/>
    </source>
</evidence>
<comment type="caution">
    <text evidence="2">The sequence shown here is derived from an EMBL/GenBank/DDBJ whole genome shotgun (WGS) entry which is preliminary data.</text>
</comment>
<accession>A0A7Y6DZ52</accession>
<feature type="transmembrane region" description="Helical" evidence="1">
    <location>
        <begin position="47"/>
        <end position="71"/>
    </location>
</feature>
<gene>
    <name evidence="2" type="ORF">HP550_17720</name>
</gene>
<organism evidence="2 3">
    <name type="scientific">Cellulomonas humilata</name>
    <dbReference type="NCBI Taxonomy" id="144055"/>
    <lineage>
        <taxon>Bacteria</taxon>
        <taxon>Bacillati</taxon>
        <taxon>Actinomycetota</taxon>
        <taxon>Actinomycetes</taxon>
        <taxon>Micrococcales</taxon>
        <taxon>Cellulomonadaceae</taxon>
        <taxon>Cellulomonas</taxon>
    </lineage>
</organism>
<reference evidence="2 3" key="1">
    <citation type="submission" date="2020-05" db="EMBL/GenBank/DDBJ databases">
        <title>Genome Sequencing of Type Strains.</title>
        <authorList>
            <person name="Lemaire J.F."/>
            <person name="Inderbitzin P."/>
            <person name="Gregorio O.A."/>
            <person name="Collins S.B."/>
            <person name="Wespe N."/>
            <person name="Knight-Connoni V."/>
        </authorList>
    </citation>
    <scope>NUCLEOTIDE SEQUENCE [LARGE SCALE GENOMIC DNA]</scope>
    <source>
        <strain evidence="2 3">ATCC 25174</strain>
    </source>
</reference>
<keyword evidence="1" id="KW-0472">Membrane</keyword>